<dbReference type="PANTHER" id="PTHR11662:SF399">
    <property type="entry name" value="FI19708P1-RELATED"/>
    <property type="match status" value="1"/>
</dbReference>
<feature type="transmembrane region" description="Helical" evidence="5">
    <location>
        <begin position="226"/>
        <end position="243"/>
    </location>
</feature>
<evidence type="ECO:0000313" key="7">
    <source>
        <dbReference type="EMBL" id="QMW21665.1"/>
    </source>
</evidence>
<dbReference type="AlphaFoldDB" id="A0A7G5IE73"/>
<evidence type="ECO:0000256" key="1">
    <source>
        <dbReference type="ARBA" id="ARBA00004141"/>
    </source>
</evidence>
<dbReference type="InterPro" id="IPR050382">
    <property type="entry name" value="MFS_Na/Anion_cotransporter"/>
</dbReference>
<dbReference type="KEGG" id="sand:H3309_09560"/>
<feature type="domain" description="Major facilitator superfamily (MFS) profile" evidence="6">
    <location>
        <begin position="17"/>
        <end position="406"/>
    </location>
</feature>
<dbReference type="Gene3D" id="1.20.1250.20">
    <property type="entry name" value="MFS general substrate transporter like domains"/>
    <property type="match status" value="2"/>
</dbReference>
<dbReference type="Pfam" id="PF07690">
    <property type="entry name" value="MFS_1"/>
    <property type="match status" value="1"/>
</dbReference>
<evidence type="ECO:0000256" key="3">
    <source>
        <dbReference type="ARBA" id="ARBA00022989"/>
    </source>
</evidence>
<keyword evidence="2 5" id="KW-0812">Transmembrane</keyword>
<sequence length="414" mass="43044">MQQGVVAEARGARGARLLWLALLALFLSYVDRGLLPVAGPAISDSFDLSATQFGLAVSAFFWVYAPFQYVSGWLVDRHRLYRQYAGGVALWGLGTGAIALVTGLGGLVAARLLKGLGQAVTFPAMSKFILRHGEPHWQARWNGAMIAAIALGQALSALAGGLLIAGLGWQAAFVVAGAVTLLWLWPWHRATAGLAEPVAAVVAGPRVSYRAIVGTRALWSASAGHFSGNYVLYFVIAWLPLFLVRERGLSTSEMAVLAGGIFCAQAVGALLAGQVADRFVVGRADESWRRKALMIGIYLSCAAALVVAGTAASMPVIALALVLTAATVGAGGALLYAISQCFAGPAAAGRWVGVQNGTANFSGIVGPVITGMLVDATGNYSAAFMLAALLAVAAALCWSVLLPAIRPIEWARQP</sequence>
<evidence type="ECO:0000256" key="2">
    <source>
        <dbReference type="ARBA" id="ARBA00022692"/>
    </source>
</evidence>
<dbReference type="GO" id="GO:0022857">
    <property type="term" value="F:transmembrane transporter activity"/>
    <property type="evidence" value="ECO:0007669"/>
    <property type="project" value="InterPro"/>
</dbReference>
<keyword evidence="4 5" id="KW-0472">Membrane</keyword>
<dbReference type="InterPro" id="IPR036259">
    <property type="entry name" value="MFS_trans_sf"/>
</dbReference>
<feature type="transmembrane region" description="Helical" evidence="5">
    <location>
        <begin position="88"/>
        <end position="113"/>
    </location>
</feature>
<feature type="transmembrane region" description="Helical" evidence="5">
    <location>
        <begin position="171"/>
        <end position="188"/>
    </location>
</feature>
<dbReference type="PANTHER" id="PTHR11662">
    <property type="entry name" value="SOLUTE CARRIER FAMILY 17"/>
    <property type="match status" value="1"/>
</dbReference>
<dbReference type="RefSeq" id="WP_182294511.1">
    <property type="nucleotide sequence ID" value="NZ_CP059851.1"/>
</dbReference>
<organism evidence="7 8">
    <name type="scientific">Sandaracinobacteroides saxicola</name>
    <dbReference type="NCBI Taxonomy" id="2759707"/>
    <lineage>
        <taxon>Bacteria</taxon>
        <taxon>Pseudomonadati</taxon>
        <taxon>Pseudomonadota</taxon>
        <taxon>Alphaproteobacteria</taxon>
        <taxon>Sphingomonadales</taxon>
        <taxon>Sphingosinicellaceae</taxon>
        <taxon>Sandaracinobacteroides</taxon>
    </lineage>
</organism>
<dbReference type="InterPro" id="IPR020846">
    <property type="entry name" value="MFS_dom"/>
</dbReference>
<dbReference type="SUPFAM" id="SSF103473">
    <property type="entry name" value="MFS general substrate transporter"/>
    <property type="match status" value="1"/>
</dbReference>
<evidence type="ECO:0000259" key="6">
    <source>
        <dbReference type="PROSITE" id="PS50850"/>
    </source>
</evidence>
<dbReference type="PROSITE" id="PS50850">
    <property type="entry name" value="MFS"/>
    <property type="match status" value="1"/>
</dbReference>
<keyword evidence="3 5" id="KW-1133">Transmembrane helix</keyword>
<protein>
    <submittedName>
        <fullName evidence="7">MFS transporter</fullName>
    </submittedName>
</protein>
<evidence type="ECO:0000256" key="5">
    <source>
        <dbReference type="SAM" id="Phobius"/>
    </source>
</evidence>
<feature type="transmembrane region" description="Helical" evidence="5">
    <location>
        <begin position="316"/>
        <end position="338"/>
    </location>
</feature>
<dbReference type="EMBL" id="CP059851">
    <property type="protein sequence ID" value="QMW21665.1"/>
    <property type="molecule type" value="Genomic_DNA"/>
</dbReference>
<dbReference type="Proteomes" id="UP000515292">
    <property type="component" value="Chromosome"/>
</dbReference>
<dbReference type="GO" id="GO:0016020">
    <property type="term" value="C:membrane"/>
    <property type="evidence" value="ECO:0007669"/>
    <property type="project" value="UniProtKB-SubCell"/>
</dbReference>
<feature type="transmembrane region" description="Helical" evidence="5">
    <location>
        <begin position="48"/>
        <end position="67"/>
    </location>
</feature>
<evidence type="ECO:0000256" key="4">
    <source>
        <dbReference type="ARBA" id="ARBA00023136"/>
    </source>
</evidence>
<evidence type="ECO:0000313" key="8">
    <source>
        <dbReference type="Proteomes" id="UP000515292"/>
    </source>
</evidence>
<proteinExistence type="predicted"/>
<feature type="transmembrane region" description="Helical" evidence="5">
    <location>
        <begin position="382"/>
        <end position="405"/>
    </location>
</feature>
<gene>
    <name evidence="7" type="ORF">H3309_09560</name>
</gene>
<feature type="transmembrane region" description="Helical" evidence="5">
    <location>
        <begin position="292"/>
        <end position="309"/>
    </location>
</feature>
<dbReference type="InterPro" id="IPR011701">
    <property type="entry name" value="MFS"/>
</dbReference>
<comment type="subcellular location">
    <subcellularLocation>
        <location evidence="1">Membrane</location>
        <topology evidence="1">Multi-pass membrane protein</topology>
    </subcellularLocation>
</comment>
<name>A0A7G5IE73_9SPHN</name>
<keyword evidence="8" id="KW-1185">Reference proteome</keyword>
<accession>A0A7G5IE73</accession>
<feature type="transmembrane region" description="Helical" evidence="5">
    <location>
        <begin position="255"/>
        <end position="272"/>
    </location>
</feature>
<reference evidence="7 8" key="1">
    <citation type="submission" date="2020-07" db="EMBL/GenBank/DDBJ databases">
        <title>Complete genome sequence for Sandaracinobacter sp. M6.</title>
        <authorList>
            <person name="Tang Y."/>
            <person name="Liu Q."/>
            <person name="Guo Z."/>
            <person name="Lei P."/>
            <person name="Huang B."/>
        </authorList>
    </citation>
    <scope>NUCLEOTIDE SEQUENCE [LARGE SCALE GENOMIC DNA]</scope>
    <source>
        <strain evidence="7 8">M6</strain>
    </source>
</reference>